<feature type="compositionally biased region" description="Polar residues" evidence="3">
    <location>
        <begin position="453"/>
        <end position="469"/>
    </location>
</feature>
<reference evidence="4" key="1">
    <citation type="submission" date="2018-07" db="EMBL/GenBank/DDBJ databases">
        <authorList>
            <person name="Quirk P.G."/>
            <person name="Krulwich T.A."/>
        </authorList>
    </citation>
    <scope>NUCLEOTIDE SEQUENCE</scope>
    <source>
        <strain evidence="4">Anand</strain>
    </source>
</reference>
<proteinExistence type="predicted"/>
<dbReference type="EMBL" id="UIVS01000002">
    <property type="protein sequence ID" value="SVP92260.1"/>
    <property type="molecule type" value="Genomic_DNA"/>
</dbReference>
<dbReference type="SUPFAM" id="SSF117281">
    <property type="entry name" value="Kelch motif"/>
    <property type="match status" value="1"/>
</dbReference>
<dbReference type="Gene3D" id="2.120.10.80">
    <property type="entry name" value="Kelch-type beta propeller"/>
    <property type="match status" value="2"/>
</dbReference>
<accession>A0A3B0MPG0</accession>
<keyword evidence="4" id="KW-0418">Kinase</keyword>
<dbReference type="Pfam" id="PF24681">
    <property type="entry name" value="Kelch_KLHDC2_KLHL20_DRC7"/>
    <property type="match status" value="1"/>
</dbReference>
<feature type="compositionally biased region" description="Basic and acidic residues" evidence="3">
    <location>
        <begin position="957"/>
        <end position="985"/>
    </location>
</feature>
<dbReference type="SUPFAM" id="SSF55874">
    <property type="entry name" value="ATPase domain of HSP90 chaperone/DNA topoisomerase II/histidine kinase"/>
    <property type="match status" value="1"/>
</dbReference>
<evidence type="ECO:0000313" key="4">
    <source>
        <dbReference type="EMBL" id="SVP92013.1"/>
    </source>
</evidence>
<evidence type="ECO:0000313" key="5">
    <source>
        <dbReference type="EMBL" id="SVP92260.1"/>
    </source>
</evidence>
<feature type="compositionally biased region" description="Polar residues" evidence="3">
    <location>
        <begin position="316"/>
        <end position="334"/>
    </location>
</feature>
<dbReference type="Gene3D" id="3.30.565.10">
    <property type="entry name" value="Histidine kinase-like ATPase, C-terminal domain"/>
    <property type="match status" value="1"/>
</dbReference>
<feature type="region of interest" description="Disordered" evidence="3">
    <location>
        <begin position="1309"/>
        <end position="1361"/>
    </location>
</feature>
<gene>
    <name evidence="4" type="ORF">TAT_000204700</name>
    <name evidence="5" type="ORF">TAV_000204900</name>
</gene>
<keyword evidence="4" id="KW-0808">Transferase</keyword>
<dbReference type="Pfam" id="PF13589">
    <property type="entry name" value="HATPase_c_3"/>
    <property type="match status" value="1"/>
</dbReference>
<dbReference type="PANTHER" id="PTHR46093">
    <property type="entry name" value="ACYL-COA-BINDING DOMAIN-CONTAINING PROTEIN 5"/>
    <property type="match status" value="1"/>
</dbReference>
<evidence type="ECO:0000256" key="2">
    <source>
        <dbReference type="ARBA" id="ARBA00022737"/>
    </source>
</evidence>
<feature type="compositionally biased region" description="Polar residues" evidence="3">
    <location>
        <begin position="1346"/>
        <end position="1361"/>
    </location>
</feature>
<name>A0A3B0MPG0_THEAN</name>
<evidence type="ECO:0000256" key="3">
    <source>
        <dbReference type="SAM" id="MobiDB-lite"/>
    </source>
</evidence>
<sequence length="1623" mass="181708">MTDKSKSAPAKGETTPPKNSRPTLFNLLEVLANYSMTTPSQRQCIRDIVTEFLANKFEHSKVYSYIGAVVGHDRLHAVIKQLEADPDRSPLPDQDGLMKIESAFNLTRNYKTSGTNGDSTANKDEILRSIRRNLSKKCELTRSSSVKTASAGVLLQKACWLPIRRTLTAGPLYGHSLICIGNRAYILGGSNGRNQGFNLSKAHLINLLDFSSKQIMLSGEVPTHREGNSCNVAVLNQSHSVVLFGGFNGEVFFNDVYLLDLEKRRWSKRNPTGPLPTPRDEHSALIYPPRCDLKNTNTSTERVSSDTGASERGATERQTSANSSSETLNNSQMDPQEKDGQENVSSQRSVKSVKEGPVVYLFVFGGKTGLLNKFKCLNDMWAYNVIGNYWTMVETGESKPCPRFGVCALWADDETVCVFGGETSSPNGYVDRSERVLLDDLWMFHLNPLSTSKRLTPTNTQSSTTSLTETADDSQLDNTDKSDRNGEVKLSGVWVQDYYERNIGPRSHYSSIFIAQRCKEANTGAPRTVERLMFLTGGLTYPPGNKKVVVASDKLYFYFFSQKRWYSLKPNYPRNYIGEPFEPRQLHVACFFEKKNILFPGTKPSVPCIFFHGGFHKKQILSDSWVLSLTGEDLFFKNSLLSTETNNNPKMELRMYPPWYYRESHSPSLLWGMCSVQKWVFGALAHLVDNSLKDTVSSTNLSIKFEPSPKGEELMLSVQDDGNGLDYNSMNRLLKLFGRTYNSYNTSDDPDSRVGKEEYGLGFKLAYGRLGNSVAVMSRTHDSIGIGMLSLDLMCQCESREMAAPMCMWKLPSKELISRDGPCLIDQRHHQRLLMSYSPFNSAALLAEQINVLGVNPGTRLLFWQLRDDLDSLVLEDGTLLSSNHTHTFGNRHDQNEDETNNDHHEVGSVVYFKDQVMEGGVVMDSNNPSGTKPKPNGMTSPPPERVSDEPTNNVSDEQRNEVHENAVDGSTKVEEKPKEEKDAGYNEQEAGFIDKLEQLKSLMGYTGAWYEAFPLWKTAKYSIDYCLPVYLYWLHLHSSCTLSVQDVQLKPNPVHDHLFEGSKSVDLDDIDLPSRMEALAQLNQSTTDVDNDLDRNQNGENFKRVREPFSSAQEEEDAVNAKVTKFNNTVDVEQNLGQSDNNMDKLNQKKKEPQCLGTMAMQNAQNKEQHGKDMSVEECFLDMHNHLLGTNVLGEINSASGLSMDSYSCGKNTCGYCGVSPIGRSLSGGETLYSFLRAKLHKSVQLPFLFHPEDHAQGAFALIGFLNYPTNSMYHSSSSEFSFDKASNSSVSSNFGPLTSPVKKPLAPTSFVITEPPDPQQSAMPITSSPTKSRKGKGPRGKGASQLQPGSTPQTPLPKTTQVIYSGSMSSENLVQLSSSEMEAKKKESKYKTGHPMFLGVGAGPQHYSSERSSSNMFLGNQMPRMQPEDRVCEAGVLLYYKGRLIRRLEGNFPAAMDELESAKLPPKASLFRGNMYRFALTAIINVPNWLVPSITKQEFIHENNRVFLTFKAKLIRLLSEYCKVCMDEHKRHSWYLEKLKQIVDYDMANQTTLNNYMNRQDEVEGLDDEVVPSWKLANTESSQEITTREESLNEEVAVPNDDEVNMSSKNLNLNHLSAVTT</sequence>
<feature type="region of interest" description="Disordered" evidence="3">
    <location>
        <begin position="921"/>
        <end position="986"/>
    </location>
</feature>
<dbReference type="InterPro" id="IPR015915">
    <property type="entry name" value="Kelch-typ_b-propeller"/>
</dbReference>
<feature type="region of interest" description="Disordered" evidence="3">
    <location>
        <begin position="267"/>
        <end position="350"/>
    </location>
</feature>
<dbReference type="EMBL" id="UIVT01000002">
    <property type="protein sequence ID" value="SVP92013.1"/>
    <property type="molecule type" value="Genomic_DNA"/>
</dbReference>
<protein>
    <submittedName>
        <fullName evidence="4">Galactose oxidase, central domain/Histidine kinase-, DNA gyrase B-, and HSP90-like ATPase, putative</fullName>
    </submittedName>
</protein>
<feature type="region of interest" description="Disordered" evidence="3">
    <location>
        <begin position="1"/>
        <end position="22"/>
    </location>
</feature>
<feature type="compositionally biased region" description="Polar residues" evidence="3">
    <location>
        <begin position="294"/>
        <end position="308"/>
    </location>
</feature>
<dbReference type="InterPro" id="IPR036890">
    <property type="entry name" value="HATPase_C_sf"/>
</dbReference>
<dbReference type="VEuPathDB" id="PiroplasmaDB:TA11450"/>
<feature type="compositionally biased region" description="Polar residues" evidence="3">
    <location>
        <begin position="1321"/>
        <end position="1332"/>
    </location>
</feature>
<keyword evidence="2" id="KW-0677">Repeat</keyword>
<feature type="region of interest" description="Disordered" evidence="3">
    <location>
        <begin position="453"/>
        <end position="484"/>
    </location>
</feature>
<evidence type="ECO:0000256" key="1">
    <source>
        <dbReference type="ARBA" id="ARBA00022441"/>
    </source>
</evidence>
<organism evidence="4">
    <name type="scientific">Theileria annulata</name>
    <dbReference type="NCBI Taxonomy" id="5874"/>
    <lineage>
        <taxon>Eukaryota</taxon>
        <taxon>Sar</taxon>
        <taxon>Alveolata</taxon>
        <taxon>Apicomplexa</taxon>
        <taxon>Aconoidasida</taxon>
        <taxon>Piroplasmida</taxon>
        <taxon>Theileriidae</taxon>
        <taxon>Theileria</taxon>
    </lineage>
</organism>
<dbReference type="PANTHER" id="PTHR46093:SF18">
    <property type="entry name" value="FIBRONECTIN TYPE-III DOMAIN-CONTAINING PROTEIN"/>
    <property type="match status" value="1"/>
</dbReference>
<dbReference type="GO" id="GO:0016301">
    <property type="term" value="F:kinase activity"/>
    <property type="evidence" value="ECO:0007669"/>
    <property type="project" value="UniProtKB-KW"/>
</dbReference>
<keyword evidence="1" id="KW-0880">Kelch repeat</keyword>